<keyword evidence="1" id="KW-1133">Transmembrane helix</keyword>
<gene>
    <name evidence="2" type="ORF">DILT_LOCUS12140</name>
</gene>
<sequence length="344" mass="38455">MEPAYWECPKSDTTGDTISNIIVFLSCSSLILSLSLLTALCFLTGKTRTYLTHLRAITASTVLCSLIGFCNNVIPARFVPTDYIFGRIVCHIWRSLYLLHASYIFSGLNLVFMVGHRAIQIGDKYQNSHAPTMLPDLTCVVLIGVSSVLSIICQVFVVEWNGSDCLCREKGLPYLVLVSAYVGTFVRFGLTVIISPIIMGISCYKIAQWVRKTSPEKLFDTWNGLAFPGATEQQVMELLRPRGWMTASMCTVPLSINMVACSLYITVHQFVCAVGLCRVELDRASYRMGILLIYLQLFFSPIIIAVYIPALRDPVERSLKRLLSRLILKAQKWVETDAADLQVP</sequence>
<evidence type="ECO:0000256" key="1">
    <source>
        <dbReference type="SAM" id="Phobius"/>
    </source>
</evidence>
<feature type="transmembrane region" description="Helical" evidence="1">
    <location>
        <begin position="244"/>
        <end position="266"/>
    </location>
</feature>
<dbReference type="Proteomes" id="UP000281553">
    <property type="component" value="Unassembled WGS sequence"/>
</dbReference>
<proteinExistence type="predicted"/>
<feature type="transmembrane region" description="Helical" evidence="1">
    <location>
        <begin position="96"/>
        <end position="116"/>
    </location>
</feature>
<feature type="transmembrane region" description="Helical" evidence="1">
    <location>
        <begin position="56"/>
        <end position="76"/>
    </location>
</feature>
<keyword evidence="3" id="KW-1185">Reference proteome</keyword>
<protein>
    <recommendedName>
        <fullName evidence="4">G-protein coupled receptors family 1 profile domain-containing protein</fullName>
    </recommendedName>
</protein>
<feature type="transmembrane region" description="Helical" evidence="1">
    <location>
        <begin position="286"/>
        <end position="311"/>
    </location>
</feature>
<evidence type="ECO:0000313" key="3">
    <source>
        <dbReference type="Proteomes" id="UP000281553"/>
    </source>
</evidence>
<feature type="transmembrane region" description="Helical" evidence="1">
    <location>
        <begin position="178"/>
        <end position="204"/>
    </location>
</feature>
<dbReference type="OrthoDB" id="6323902at2759"/>
<evidence type="ECO:0008006" key="4">
    <source>
        <dbReference type="Google" id="ProtNLM"/>
    </source>
</evidence>
<organism evidence="2 3">
    <name type="scientific">Dibothriocephalus latus</name>
    <name type="common">Fish tapeworm</name>
    <name type="synonym">Diphyllobothrium latum</name>
    <dbReference type="NCBI Taxonomy" id="60516"/>
    <lineage>
        <taxon>Eukaryota</taxon>
        <taxon>Metazoa</taxon>
        <taxon>Spiralia</taxon>
        <taxon>Lophotrochozoa</taxon>
        <taxon>Platyhelminthes</taxon>
        <taxon>Cestoda</taxon>
        <taxon>Eucestoda</taxon>
        <taxon>Diphyllobothriidea</taxon>
        <taxon>Diphyllobothriidae</taxon>
        <taxon>Dibothriocephalus</taxon>
    </lineage>
</organism>
<keyword evidence="1" id="KW-0472">Membrane</keyword>
<accession>A0A3P7P7E5</accession>
<feature type="transmembrane region" description="Helical" evidence="1">
    <location>
        <begin position="137"/>
        <end position="158"/>
    </location>
</feature>
<feature type="transmembrane region" description="Helical" evidence="1">
    <location>
        <begin position="20"/>
        <end position="44"/>
    </location>
</feature>
<reference evidence="2 3" key="1">
    <citation type="submission" date="2018-11" db="EMBL/GenBank/DDBJ databases">
        <authorList>
            <consortium name="Pathogen Informatics"/>
        </authorList>
    </citation>
    <scope>NUCLEOTIDE SEQUENCE [LARGE SCALE GENOMIC DNA]</scope>
</reference>
<name>A0A3P7P7E5_DIBLA</name>
<evidence type="ECO:0000313" key="2">
    <source>
        <dbReference type="EMBL" id="VDN16309.1"/>
    </source>
</evidence>
<dbReference type="AlphaFoldDB" id="A0A3P7P7E5"/>
<keyword evidence="1" id="KW-0812">Transmembrane</keyword>
<dbReference type="EMBL" id="UYRU01065389">
    <property type="protein sequence ID" value="VDN16309.1"/>
    <property type="molecule type" value="Genomic_DNA"/>
</dbReference>